<name>A0ACB5RHG4_9CLOT</name>
<evidence type="ECO:0000313" key="2">
    <source>
        <dbReference type="Proteomes" id="UP001058074"/>
    </source>
</evidence>
<dbReference type="Proteomes" id="UP001058074">
    <property type="component" value="Unassembled WGS sequence"/>
</dbReference>
<evidence type="ECO:0000313" key="1">
    <source>
        <dbReference type="EMBL" id="GKX68548.1"/>
    </source>
</evidence>
<gene>
    <name evidence="1" type="ORF">rsdtw13_38060</name>
</gene>
<accession>A0ACB5RHG4</accession>
<keyword evidence="2" id="KW-1185">Reference proteome</keyword>
<sequence length="108" mass="12888">MFVFSALLMKTVKWYNYQKGVGSDKKMLWGWGEETNKDLGPIFQHECDYCGSTGTWNLYIKRRWISIYFIPVIPYKKIYCAICPNCNSYIKFSKQEFKQMKLDIKSRV</sequence>
<proteinExistence type="predicted"/>
<comment type="caution">
    <text evidence="1">The sequence shown here is derived from an EMBL/GenBank/DDBJ whole genome shotgun (WGS) entry which is preliminary data.</text>
</comment>
<dbReference type="EMBL" id="BROD01000001">
    <property type="protein sequence ID" value="GKX68548.1"/>
    <property type="molecule type" value="Genomic_DNA"/>
</dbReference>
<reference evidence="1" key="1">
    <citation type="journal article" date="2025" name="Int. J. Syst. Evol. Microbiol.">
        <title>Inconstantimicrobium mannanitabidum sp. nov., a novel member of the family Clostridiaceae isolated from anoxic soil under the treatment of reductive soil disinfestation.</title>
        <authorList>
            <person name="Ueki A."/>
            <person name="Tonouchi A."/>
            <person name="Honma S."/>
            <person name="Kaku N."/>
            <person name="Ueki K."/>
        </authorList>
    </citation>
    <scope>NUCLEOTIDE SEQUENCE</scope>
    <source>
        <strain evidence="1">TW13</strain>
    </source>
</reference>
<organism evidence="1 2">
    <name type="scientific">Inconstantimicrobium mannanitabidum</name>
    <dbReference type="NCBI Taxonomy" id="1604901"/>
    <lineage>
        <taxon>Bacteria</taxon>
        <taxon>Bacillati</taxon>
        <taxon>Bacillota</taxon>
        <taxon>Clostridia</taxon>
        <taxon>Eubacteriales</taxon>
        <taxon>Clostridiaceae</taxon>
        <taxon>Inconstantimicrobium</taxon>
    </lineage>
</organism>
<protein>
    <submittedName>
        <fullName evidence="1">Uncharacterized protein</fullName>
    </submittedName>
</protein>